<protein>
    <submittedName>
        <fullName evidence="2">Uncharacterized protein</fullName>
    </submittedName>
</protein>
<dbReference type="EMBL" id="JAKZEL010000025">
    <property type="protein sequence ID" value="KAI4530389.1"/>
    <property type="molecule type" value="Genomic_DNA"/>
</dbReference>
<accession>A0AAD4TQF0</accession>
<keyword evidence="3" id="KW-1185">Reference proteome</keyword>
<gene>
    <name evidence="2" type="ORF">MG293_019278</name>
</gene>
<evidence type="ECO:0000256" key="1">
    <source>
        <dbReference type="SAM" id="MobiDB-lite"/>
    </source>
</evidence>
<evidence type="ECO:0000313" key="2">
    <source>
        <dbReference type="EMBL" id="KAI4530389.1"/>
    </source>
</evidence>
<evidence type="ECO:0000313" key="3">
    <source>
        <dbReference type="Proteomes" id="UP001214576"/>
    </source>
</evidence>
<dbReference type="AlphaFoldDB" id="A0AAD4TQF0"/>
<feature type="compositionally biased region" description="Basic and acidic residues" evidence="1">
    <location>
        <begin position="91"/>
        <end position="104"/>
    </location>
</feature>
<comment type="caution">
    <text evidence="2">The sequence shown here is derived from an EMBL/GenBank/DDBJ whole genome shotgun (WGS) entry which is preliminary data.</text>
</comment>
<sequence length="120" mass="12506">MKASDKSNSDNKCNPIPAIVDVSVAPLQLKRVESNPVKAQPGAVLKARCSSFHEPRTRFSNPLLAECCFSLCPGSAAGTHVPTVGQDLRSLTDHSTCRSPHEEDASPLPGGTEAAVLAGG</sequence>
<dbReference type="Proteomes" id="UP001214576">
    <property type="component" value="Unassembled WGS sequence"/>
</dbReference>
<organism evidence="2 3">
    <name type="scientific">Ovis ammon polii</name>
    <dbReference type="NCBI Taxonomy" id="230172"/>
    <lineage>
        <taxon>Eukaryota</taxon>
        <taxon>Metazoa</taxon>
        <taxon>Chordata</taxon>
        <taxon>Craniata</taxon>
        <taxon>Vertebrata</taxon>
        <taxon>Euteleostomi</taxon>
        <taxon>Mammalia</taxon>
        <taxon>Eutheria</taxon>
        <taxon>Laurasiatheria</taxon>
        <taxon>Artiodactyla</taxon>
        <taxon>Ruminantia</taxon>
        <taxon>Pecora</taxon>
        <taxon>Bovidae</taxon>
        <taxon>Caprinae</taxon>
        <taxon>Ovis</taxon>
    </lineage>
</organism>
<name>A0AAD4TQF0_OVIAM</name>
<feature type="region of interest" description="Disordered" evidence="1">
    <location>
        <begin position="91"/>
        <end position="120"/>
    </location>
</feature>
<proteinExistence type="predicted"/>
<reference evidence="2" key="1">
    <citation type="submission" date="2022-03" db="EMBL/GenBank/DDBJ databases">
        <title>Genomic analyses of argali, domestic sheep and their hybrids provide insights into chromosomal evolution, heterosis and genetic basis of agronomic traits.</title>
        <authorList>
            <person name="Li M."/>
        </authorList>
    </citation>
    <scope>NUCLEOTIDE SEQUENCE</scope>
    <source>
        <strain evidence="2">CAU-MHL-2022a</strain>
        <tissue evidence="2">Skin</tissue>
    </source>
</reference>